<organism evidence="1 2">
    <name type="scientific">Eragrostis curvula</name>
    <name type="common">weeping love grass</name>
    <dbReference type="NCBI Taxonomy" id="38414"/>
    <lineage>
        <taxon>Eukaryota</taxon>
        <taxon>Viridiplantae</taxon>
        <taxon>Streptophyta</taxon>
        <taxon>Embryophyta</taxon>
        <taxon>Tracheophyta</taxon>
        <taxon>Spermatophyta</taxon>
        <taxon>Magnoliopsida</taxon>
        <taxon>Liliopsida</taxon>
        <taxon>Poales</taxon>
        <taxon>Poaceae</taxon>
        <taxon>PACMAD clade</taxon>
        <taxon>Chloridoideae</taxon>
        <taxon>Eragrostideae</taxon>
        <taxon>Eragrostidinae</taxon>
        <taxon>Eragrostis</taxon>
    </lineage>
</organism>
<dbReference type="Gramene" id="TVU10446">
    <property type="protein sequence ID" value="TVU10446"/>
    <property type="gene ID" value="EJB05_43975"/>
</dbReference>
<dbReference type="OrthoDB" id="719933at2759"/>
<accession>A0A5J9TGB5</accession>
<dbReference type="EMBL" id="RWGY01000039">
    <property type="protein sequence ID" value="TVU10446.1"/>
    <property type="molecule type" value="Genomic_DNA"/>
</dbReference>
<reference evidence="1 2" key="1">
    <citation type="journal article" date="2019" name="Sci. Rep.">
        <title>A high-quality genome of Eragrostis curvula grass provides insights into Poaceae evolution and supports new strategies to enhance forage quality.</title>
        <authorList>
            <person name="Carballo J."/>
            <person name="Santos B.A.C.M."/>
            <person name="Zappacosta D."/>
            <person name="Garbus I."/>
            <person name="Selva J.P."/>
            <person name="Gallo C.A."/>
            <person name="Diaz A."/>
            <person name="Albertini E."/>
            <person name="Caccamo M."/>
            <person name="Echenique V."/>
        </authorList>
    </citation>
    <scope>NUCLEOTIDE SEQUENCE [LARGE SCALE GENOMIC DNA]</scope>
    <source>
        <strain evidence="2">cv. Victoria</strain>
        <tissue evidence="1">Leaf</tissue>
    </source>
</reference>
<proteinExistence type="predicted"/>
<sequence length="125" mass="13364">MVLECGGPSCVGVPLCGGASGVAWTRQSPISPCRASSYLFLVEIIPESYLLGYSLAPYVIYSLEAGYTGFDCGTFATIGSNGQGYLLPGTWVETAEHSSSIYLRNRSLTFAPTKSRTQDPWHEAG</sequence>
<dbReference type="Proteomes" id="UP000324897">
    <property type="component" value="Chromosome 3"/>
</dbReference>
<feature type="non-terminal residue" evidence="1">
    <location>
        <position position="1"/>
    </location>
</feature>
<evidence type="ECO:0000313" key="1">
    <source>
        <dbReference type="EMBL" id="TVU10446.1"/>
    </source>
</evidence>
<evidence type="ECO:0000313" key="2">
    <source>
        <dbReference type="Proteomes" id="UP000324897"/>
    </source>
</evidence>
<gene>
    <name evidence="1" type="ORF">EJB05_43975</name>
</gene>
<dbReference type="AlphaFoldDB" id="A0A5J9TGB5"/>
<protein>
    <submittedName>
        <fullName evidence="1">Uncharacterized protein</fullName>
    </submittedName>
</protein>
<name>A0A5J9TGB5_9POAL</name>
<comment type="caution">
    <text evidence="1">The sequence shown here is derived from an EMBL/GenBank/DDBJ whole genome shotgun (WGS) entry which is preliminary data.</text>
</comment>
<keyword evidence="2" id="KW-1185">Reference proteome</keyword>